<reference evidence="4" key="1">
    <citation type="submission" date="2021-01" db="EMBL/GenBank/DDBJ databases">
        <authorList>
            <person name="Zahm M."/>
            <person name="Roques C."/>
            <person name="Cabau C."/>
            <person name="Klopp C."/>
            <person name="Donnadieu C."/>
            <person name="Jouanno E."/>
            <person name="Lampietro C."/>
            <person name="Louis A."/>
            <person name="Herpin A."/>
            <person name="Echchiki A."/>
            <person name="Berthelot C."/>
            <person name="Parey E."/>
            <person name="Roest-Crollius H."/>
            <person name="Braasch I."/>
            <person name="Postlethwait J."/>
            <person name="Bobe J."/>
            <person name="Montfort J."/>
            <person name="Bouchez O."/>
            <person name="Begum T."/>
            <person name="Mejri S."/>
            <person name="Adams A."/>
            <person name="Chen W.-J."/>
            <person name="Guiguen Y."/>
        </authorList>
    </citation>
    <scope>NUCLEOTIDE SEQUENCE</scope>
    <source>
        <strain evidence="4">YG-15Mar2019-1</strain>
        <tissue evidence="4">Brain</tissue>
    </source>
</reference>
<sequence length="166" mass="19200">MSSKMYLFMVIGYYLVYSAFGEHIPDAGEDFPSFDLDDSAFDIDLNEVLHFDPMILNSTQEIPGVCFVCKKVVRFVLRRIPFRPSKRQVRNALYTACRRVRVPHRLCWRIVNGYIGRLVRKIVSLHAAGAVCRALRLCWWPLPENTMLEKPAAKPAPPRIIRNHLL</sequence>
<organism evidence="4 5">
    <name type="scientific">Megalops atlanticus</name>
    <name type="common">Tarpon</name>
    <name type="synonym">Clupea gigantea</name>
    <dbReference type="NCBI Taxonomy" id="7932"/>
    <lineage>
        <taxon>Eukaryota</taxon>
        <taxon>Metazoa</taxon>
        <taxon>Chordata</taxon>
        <taxon>Craniata</taxon>
        <taxon>Vertebrata</taxon>
        <taxon>Euteleostomi</taxon>
        <taxon>Actinopterygii</taxon>
        <taxon>Neopterygii</taxon>
        <taxon>Teleostei</taxon>
        <taxon>Elopiformes</taxon>
        <taxon>Megalopidae</taxon>
        <taxon>Megalops</taxon>
    </lineage>
</organism>
<feature type="signal peptide" evidence="2">
    <location>
        <begin position="1"/>
        <end position="21"/>
    </location>
</feature>
<dbReference type="Proteomes" id="UP001046870">
    <property type="component" value="Chromosome 13"/>
</dbReference>
<dbReference type="Gene3D" id="1.10.225.10">
    <property type="entry name" value="Saposin-like"/>
    <property type="match status" value="1"/>
</dbReference>
<evidence type="ECO:0000313" key="4">
    <source>
        <dbReference type="EMBL" id="KAG7465956.1"/>
    </source>
</evidence>
<keyword evidence="5" id="KW-1185">Reference proteome</keyword>
<protein>
    <recommendedName>
        <fullName evidence="3">Saposin B-type domain-containing protein</fullName>
    </recommendedName>
</protein>
<name>A0A9D3PQB2_MEGAT</name>
<evidence type="ECO:0000313" key="5">
    <source>
        <dbReference type="Proteomes" id="UP001046870"/>
    </source>
</evidence>
<dbReference type="AlphaFoldDB" id="A0A9D3PQB2"/>
<dbReference type="OrthoDB" id="8689668at2759"/>
<dbReference type="InterPro" id="IPR008139">
    <property type="entry name" value="SaposinB_dom"/>
</dbReference>
<evidence type="ECO:0000256" key="2">
    <source>
        <dbReference type="SAM" id="SignalP"/>
    </source>
</evidence>
<feature type="domain" description="Saposin B-type" evidence="3">
    <location>
        <begin position="62"/>
        <end position="142"/>
    </location>
</feature>
<dbReference type="EMBL" id="JAFDVH010000013">
    <property type="protein sequence ID" value="KAG7465956.1"/>
    <property type="molecule type" value="Genomic_DNA"/>
</dbReference>
<proteinExistence type="predicted"/>
<feature type="chain" id="PRO_5038876792" description="Saposin B-type domain-containing protein" evidence="2">
    <location>
        <begin position="22"/>
        <end position="166"/>
    </location>
</feature>
<evidence type="ECO:0000259" key="3">
    <source>
        <dbReference type="PROSITE" id="PS50015"/>
    </source>
</evidence>
<accession>A0A9D3PQB2</accession>
<dbReference type="SUPFAM" id="SSF47862">
    <property type="entry name" value="Saposin"/>
    <property type="match status" value="1"/>
</dbReference>
<keyword evidence="1" id="KW-1015">Disulfide bond</keyword>
<dbReference type="PROSITE" id="PS50015">
    <property type="entry name" value="SAP_B"/>
    <property type="match status" value="1"/>
</dbReference>
<gene>
    <name evidence="4" type="ORF">MATL_G00159620</name>
</gene>
<comment type="caution">
    <text evidence="4">The sequence shown here is derived from an EMBL/GenBank/DDBJ whole genome shotgun (WGS) entry which is preliminary data.</text>
</comment>
<evidence type="ECO:0000256" key="1">
    <source>
        <dbReference type="ARBA" id="ARBA00023157"/>
    </source>
</evidence>
<dbReference type="InterPro" id="IPR011001">
    <property type="entry name" value="Saposin-like"/>
</dbReference>
<keyword evidence="2" id="KW-0732">Signal</keyword>
<dbReference type="SMART" id="SM00741">
    <property type="entry name" value="SapB"/>
    <property type="match status" value="1"/>
</dbReference>